<keyword evidence="1" id="KW-0805">Transcription regulation</keyword>
<dbReference type="PANTHER" id="PTHR43280">
    <property type="entry name" value="ARAC-FAMILY TRANSCRIPTIONAL REGULATOR"/>
    <property type="match status" value="1"/>
</dbReference>
<dbReference type="PANTHER" id="PTHR43280:SF34">
    <property type="entry name" value="ARAC-FAMILY TRANSCRIPTIONAL REGULATOR"/>
    <property type="match status" value="1"/>
</dbReference>
<dbReference type="Proteomes" id="UP000552615">
    <property type="component" value="Unassembled WGS sequence"/>
</dbReference>
<protein>
    <submittedName>
        <fullName evidence="5">Helix-turn-helix transcriptional regulator</fullName>
    </submittedName>
</protein>
<organism evidence="5 6">
    <name type="scientific">Chryseobacterium cheonjiense</name>
    <dbReference type="NCBI Taxonomy" id="2728845"/>
    <lineage>
        <taxon>Bacteria</taxon>
        <taxon>Pseudomonadati</taxon>
        <taxon>Bacteroidota</taxon>
        <taxon>Flavobacteriia</taxon>
        <taxon>Flavobacteriales</taxon>
        <taxon>Weeksellaceae</taxon>
        <taxon>Chryseobacterium group</taxon>
        <taxon>Chryseobacterium</taxon>
    </lineage>
</organism>
<dbReference type="SMART" id="SM00342">
    <property type="entry name" value="HTH_ARAC"/>
    <property type="match status" value="1"/>
</dbReference>
<evidence type="ECO:0000313" key="5">
    <source>
        <dbReference type="EMBL" id="NML55959.1"/>
    </source>
</evidence>
<proteinExistence type="predicted"/>
<dbReference type="InterPro" id="IPR020449">
    <property type="entry name" value="Tscrpt_reg_AraC-type_HTH"/>
</dbReference>
<keyword evidence="2" id="KW-0238">DNA-binding</keyword>
<comment type="caution">
    <text evidence="5">The sequence shown here is derived from an EMBL/GenBank/DDBJ whole genome shotgun (WGS) entry which is preliminary data.</text>
</comment>
<keyword evidence="3" id="KW-0804">Transcription</keyword>
<dbReference type="PRINTS" id="PR00032">
    <property type="entry name" value="HTHARAC"/>
</dbReference>
<dbReference type="InterPro" id="IPR018060">
    <property type="entry name" value="HTH_AraC"/>
</dbReference>
<dbReference type="AlphaFoldDB" id="A0A7Y0FH39"/>
<dbReference type="GO" id="GO:0003700">
    <property type="term" value="F:DNA-binding transcription factor activity"/>
    <property type="evidence" value="ECO:0007669"/>
    <property type="project" value="InterPro"/>
</dbReference>
<name>A0A7Y0FH39_9FLAO</name>
<evidence type="ECO:0000259" key="4">
    <source>
        <dbReference type="PROSITE" id="PS01124"/>
    </source>
</evidence>
<reference evidence="5 6" key="1">
    <citation type="submission" date="2020-04" db="EMBL/GenBank/DDBJ databases">
        <title>Chryseobacterium sp. RJ-7-14 sp. nov., isolated from Jeju soil.</title>
        <authorList>
            <person name="Dahal R.H."/>
            <person name="Chaudhary D.K."/>
        </authorList>
    </citation>
    <scope>NUCLEOTIDE SEQUENCE [LARGE SCALE GENOMIC DNA]</scope>
    <source>
        <strain evidence="5 6">RJ-7-14</strain>
    </source>
</reference>
<evidence type="ECO:0000256" key="3">
    <source>
        <dbReference type="ARBA" id="ARBA00023163"/>
    </source>
</evidence>
<keyword evidence="6" id="KW-1185">Reference proteome</keyword>
<dbReference type="GO" id="GO:0043565">
    <property type="term" value="F:sequence-specific DNA binding"/>
    <property type="evidence" value="ECO:0007669"/>
    <property type="project" value="InterPro"/>
</dbReference>
<dbReference type="PROSITE" id="PS01124">
    <property type="entry name" value="HTH_ARAC_FAMILY_2"/>
    <property type="match status" value="1"/>
</dbReference>
<dbReference type="PROSITE" id="PS00041">
    <property type="entry name" value="HTH_ARAC_FAMILY_1"/>
    <property type="match status" value="1"/>
</dbReference>
<feature type="domain" description="HTH araC/xylS-type" evidence="4">
    <location>
        <begin position="167"/>
        <end position="264"/>
    </location>
</feature>
<dbReference type="InterPro" id="IPR018062">
    <property type="entry name" value="HTH_AraC-typ_CS"/>
</dbReference>
<evidence type="ECO:0000313" key="6">
    <source>
        <dbReference type="Proteomes" id="UP000552615"/>
    </source>
</evidence>
<evidence type="ECO:0000256" key="2">
    <source>
        <dbReference type="ARBA" id="ARBA00023125"/>
    </source>
</evidence>
<dbReference type="Gene3D" id="1.10.10.60">
    <property type="entry name" value="Homeodomain-like"/>
    <property type="match status" value="2"/>
</dbReference>
<dbReference type="Pfam" id="PF12833">
    <property type="entry name" value="HTH_18"/>
    <property type="match status" value="1"/>
</dbReference>
<sequence>MKNLRNGEFFGQTTETLRFGGLTITDTEYTHSFVDWHYHENPYFTFLLQGNMTEGNKKEVYECEAGTLLYHHWQDSHYNTKPDVFTRGFHIEISEDWFNRNQLLKDKSEGSFNIKNPAVKLLMYRISNETKSIDPSFEASVDQLLLNIFHKITGSKNNTGKNPVWVKQIDELLHETFTEKLNLSDLAKIVNIHPIHLSRDFPKYFHCTLGEYLRKLKVENSLKIMNDFESLSEVALECGFSDQSHFIRCFKENIGITPLKYRNILKK</sequence>
<gene>
    <name evidence="5" type="ORF">HHL20_01235</name>
</gene>
<evidence type="ECO:0000256" key="1">
    <source>
        <dbReference type="ARBA" id="ARBA00023015"/>
    </source>
</evidence>
<dbReference type="SUPFAM" id="SSF46689">
    <property type="entry name" value="Homeodomain-like"/>
    <property type="match status" value="2"/>
</dbReference>
<dbReference type="RefSeq" id="WP_169229391.1">
    <property type="nucleotide sequence ID" value="NZ_JABBGF010000001.1"/>
</dbReference>
<accession>A0A7Y0FH39</accession>
<dbReference type="EMBL" id="JABBGF010000001">
    <property type="protein sequence ID" value="NML55959.1"/>
    <property type="molecule type" value="Genomic_DNA"/>
</dbReference>
<dbReference type="InterPro" id="IPR009057">
    <property type="entry name" value="Homeodomain-like_sf"/>
</dbReference>